<keyword evidence="1" id="KW-0812">Transmembrane</keyword>
<name>A0AAV9IJH6_9RHOD</name>
<evidence type="ECO:0000256" key="1">
    <source>
        <dbReference type="SAM" id="Phobius"/>
    </source>
</evidence>
<dbReference type="Proteomes" id="UP001300502">
    <property type="component" value="Unassembled WGS sequence"/>
</dbReference>
<organism evidence="2 3">
    <name type="scientific">Galdieria yellowstonensis</name>
    <dbReference type="NCBI Taxonomy" id="3028027"/>
    <lineage>
        <taxon>Eukaryota</taxon>
        <taxon>Rhodophyta</taxon>
        <taxon>Bangiophyceae</taxon>
        <taxon>Galdieriales</taxon>
        <taxon>Galdieriaceae</taxon>
        <taxon>Galdieria</taxon>
    </lineage>
</organism>
<accession>A0AAV9IJH6</accession>
<evidence type="ECO:0000313" key="2">
    <source>
        <dbReference type="EMBL" id="KAK4527436.1"/>
    </source>
</evidence>
<keyword evidence="1" id="KW-1133">Transmembrane helix</keyword>
<proteinExistence type="predicted"/>
<evidence type="ECO:0000313" key="3">
    <source>
        <dbReference type="Proteomes" id="UP001300502"/>
    </source>
</evidence>
<feature type="transmembrane region" description="Helical" evidence="1">
    <location>
        <begin position="138"/>
        <end position="162"/>
    </location>
</feature>
<protein>
    <submittedName>
        <fullName evidence="2">Uncharacterized protein</fullName>
    </submittedName>
</protein>
<dbReference type="AlphaFoldDB" id="A0AAV9IJH6"/>
<comment type="caution">
    <text evidence="2">The sequence shown here is derived from an EMBL/GenBank/DDBJ whole genome shotgun (WGS) entry which is preliminary data.</text>
</comment>
<gene>
    <name evidence="2" type="ORF">GAYE_SCF39G5358</name>
</gene>
<sequence>MRVVLLHTFGYIAYAIFFISFFSISQAVETGCTCPNLYRCVRAPINHSRYITSTWRTQNEKLIELEDEVLLNSNYTSQPEWCIIQGLTPVLVGWNFTFSCMGLLDRCLYCKMYTRQNQTTPIYPGGKGVCGVSIWRTAVFAVGMVACTFLVAVGIFFCVRYLQPKWTRWRNIRKMILNEYKFRPKVPMAYVEYGQSLSANVYLCRPESKNMLFGPREQKQRSQQTHWFCCVPFHSHHWNFWEDCGLKNLSSHLVGQRNNDNDDTFLISVNIQDNTRSP</sequence>
<dbReference type="EMBL" id="JANCYU010000051">
    <property type="protein sequence ID" value="KAK4527436.1"/>
    <property type="molecule type" value="Genomic_DNA"/>
</dbReference>
<reference evidence="2 3" key="1">
    <citation type="submission" date="2022-07" db="EMBL/GenBank/DDBJ databases">
        <title>Genome-wide signatures of adaptation to extreme environments.</title>
        <authorList>
            <person name="Cho C.H."/>
            <person name="Yoon H.S."/>
        </authorList>
    </citation>
    <scope>NUCLEOTIDE SEQUENCE [LARGE SCALE GENOMIC DNA]</scope>
    <source>
        <strain evidence="2 3">108.79 E11</strain>
    </source>
</reference>
<keyword evidence="1" id="KW-0472">Membrane</keyword>
<keyword evidence="3" id="KW-1185">Reference proteome</keyword>